<protein>
    <submittedName>
        <fullName evidence="4">WD repeat-containing protein</fullName>
    </submittedName>
</protein>
<keyword evidence="2" id="KW-0677">Repeat</keyword>
<dbReference type="PATRIC" id="fig|1265738.3.peg.1360"/>
<organism evidence="4 5">
    <name type="scientific">Rhodopirellula maiorica SM1</name>
    <dbReference type="NCBI Taxonomy" id="1265738"/>
    <lineage>
        <taxon>Bacteria</taxon>
        <taxon>Pseudomonadati</taxon>
        <taxon>Planctomycetota</taxon>
        <taxon>Planctomycetia</taxon>
        <taxon>Pirellulales</taxon>
        <taxon>Pirellulaceae</taxon>
        <taxon>Novipirellula</taxon>
    </lineage>
</organism>
<keyword evidence="5" id="KW-1185">Reference proteome</keyword>
<evidence type="ECO:0000256" key="2">
    <source>
        <dbReference type="ARBA" id="ARBA00022737"/>
    </source>
</evidence>
<dbReference type="PROSITE" id="PS50294">
    <property type="entry name" value="WD_REPEATS_REGION"/>
    <property type="match status" value="1"/>
</dbReference>
<dbReference type="PANTHER" id="PTHR19848">
    <property type="entry name" value="WD40 REPEAT PROTEIN"/>
    <property type="match status" value="1"/>
</dbReference>
<accession>M5RR45</accession>
<dbReference type="Proteomes" id="UP000011991">
    <property type="component" value="Unassembled WGS sequence"/>
</dbReference>
<dbReference type="SMART" id="SM00320">
    <property type="entry name" value="WD40"/>
    <property type="match status" value="7"/>
</dbReference>
<feature type="repeat" description="WD" evidence="3">
    <location>
        <begin position="259"/>
        <end position="300"/>
    </location>
</feature>
<keyword evidence="1 3" id="KW-0853">WD repeat</keyword>
<proteinExistence type="predicted"/>
<dbReference type="AlphaFoldDB" id="M5RR45"/>
<dbReference type="InterPro" id="IPR036322">
    <property type="entry name" value="WD40_repeat_dom_sf"/>
</dbReference>
<comment type="caution">
    <text evidence="4">The sequence shown here is derived from an EMBL/GenBank/DDBJ whole genome shotgun (WGS) entry which is preliminary data.</text>
</comment>
<dbReference type="InterPro" id="IPR015943">
    <property type="entry name" value="WD40/YVTN_repeat-like_dom_sf"/>
</dbReference>
<feature type="repeat" description="WD" evidence="3">
    <location>
        <begin position="134"/>
        <end position="166"/>
    </location>
</feature>
<dbReference type="CDD" id="cd00200">
    <property type="entry name" value="WD40"/>
    <property type="match status" value="1"/>
</dbReference>
<feature type="repeat" description="WD" evidence="3">
    <location>
        <begin position="342"/>
        <end position="381"/>
    </location>
</feature>
<dbReference type="Gene3D" id="2.130.10.10">
    <property type="entry name" value="YVTN repeat-like/Quinoprotein amine dehydrogenase"/>
    <property type="match status" value="3"/>
</dbReference>
<evidence type="ECO:0000256" key="1">
    <source>
        <dbReference type="ARBA" id="ARBA00022574"/>
    </source>
</evidence>
<dbReference type="PANTHER" id="PTHR19848:SF0">
    <property type="entry name" value="NOTCHLESS PROTEIN HOMOLOG 1"/>
    <property type="match status" value="1"/>
</dbReference>
<evidence type="ECO:0000313" key="5">
    <source>
        <dbReference type="Proteomes" id="UP000011991"/>
    </source>
</evidence>
<dbReference type="InterPro" id="IPR001680">
    <property type="entry name" value="WD40_rpt"/>
</dbReference>
<name>M5RR45_9BACT</name>
<sequence>MRGHVDRFSDICRRRCETWNSRRVLALDYLFVFEGSDMPRCVSRRTWIATATTAMIAVSTADALLAETPTIANALGHPSFPSRVIRLQPVGDRTTPPLVTAVAADPRGELLAAAGDDFAIRIINVATLKVMHTLKGHRDLIRSLSFDNAGDSLVSAGNDGQLIIWDRKRSFEVGQRMQGTPALACVCFAPDGNKIAAVGFDPKVFIIGAIGNETPKFSCDCNDLRSIAYRDDMRVLAVGGRSGHLHLFDPQTGNLIAEPHLHSSRIRDIAFHPHSNNVITVAEDGVVAVFDTMNQKKIHSVTVTSGRLFAIATIDSQHIAVAGSDNVIHIVNTDSGVIRHRLEGHVGTVSTLTATGGHLFSGGFDATLRRWSLDELHRSDSRIAEGTVPIER</sequence>
<dbReference type="SUPFAM" id="SSF50978">
    <property type="entry name" value="WD40 repeat-like"/>
    <property type="match status" value="1"/>
</dbReference>
<dbReference type="GO" id="GO:0000027">
    <property type="term" value="P:ribosomal large subunit assembly"/>
    <property type="evidence" value="ECO:0007669"/>
    <property type="project" value="TreeGrafter"/>
</dbReference>
<dbReference type="PROSITE" id="PS50082">
    <property type="entry name" value="WD_REPEATS_2"/>
    <property type="match status" value="3"/>
</dbReference>
<dbReference type="Pfam" id="PF00400">
    <property type="entry name" value="WD40"/>
    <property type="match status" value="4"/>
</dbReference>
<gene>
    <name evidence="4" type="ORF">RMSM_01370</name>
</gene>
<reference evidence="4 5" key="1">
    <citation type="journal article" date="2013" name="Mar. Genomics">
        <title>Expression of sulfatases in Rhodopirellula baltica and the diversity of sulfatases in the genus Rhodopirellula.</title>
        <authorList>
            <person name="Wegner C.E."/>
            <person name="Richter-Heitmann T."/>
            <person name="Klindworth A."/>
            <person name="Klockow C."/>
            <person name="Richter M."/>
            <person name="Achstetter T."/>
            <person name="Glockner F.O."/>
            <person name="Harder J."/>
        </authorList>
    </citation>
    <scope>NUCLEOTIDE SEQUENCE [LARGE SCALE GENOMIC DNA]</scope>
    <source>
        <strain evidence="4 5">SM1</strain>
    </source>
</reference>
<evidence type="ECO:0000313" key="4">
    <source>
        <dbReference type="EMBL" id="EMI21696.1"/>
    </source>
</evidence>
<evidence type="ECO:0000256" key="3">
    <source>
        <dbReference type="PROSITE-ProRule" id="PRU00221"/>
    </source>
</evidence>
<dbReference type="EMBL" id="ANOG01000204">
    <property type="protein sequence ID" value="EMI21696.1"/>
    <property type="molecule type" value="Genomic_DNA"/>
</dbReference>